<keyword evidence="5" id="KW-0997">Cell inner membrane</keyword>
<dbReference type="HOGENOM" id="CLU_016047_3_0_7"/>
<protein>
    <recommendedName>
        <fullName evidence="10">Spermidine/putrescine transport system permease protein PotC</fullName>
    </recommendedName>
</protein>
<dbReference type="PANTHER" id="PTHR43848">
    <property type="entry name" value="PUTRESCINE TRANSPORT SYSTEM PERMEASE PROTEIN POTI"/>
    <property type="match status" value="1"/>
</dbReference>
<dbReference type="InterPro" id="IPR000515">
    <property type="entry name" value="MetI-like"/>
</dbReference>
<dbReference type="SUPFAM" id="SSF161098">
    <property type="entry name" value="MetI-like"/>
    <property type="match status" value="1"/>
</dbReference>
<gene>
    <name evidence="13" type="ordered locus">Dde_3672</name>
</gene>
<comment type="subcellular location">
    <subcellularLocation>
        <location evidence="1">Cell inner membrane</location>
        <topology evidence="1">Multi-pass membrane protein</topology>
    </subcellularLocation>
    <subcellularLocation>
        <location evidence="11">Cell membrane</location>
        <topology evidence="11">Multi-pass membrane protein</topology>
    </subcellularLocation>
</comment>
<keyword evidence="7 11" id="KW-1133">Transmembrane helix</keyword>
<dbReference type="Gene3D" id="1.10.3720.10">
    <property type="entry name" value="MetI-like"/>
    <property type="match status" value="1"/>
</dbReference>
<dbReference type="CDD" id="cd06261">
    <property type="entry name" value="TM_PBP2"/>
    <property type="match status" value="1"/>
</dbReference>
<evidence type="ECO:0000256" key="2">
    <source>
        <dbReference type="ARBA" id="ARBA00007069"/>
    </source>
</evidence>
<feature type="transmembrane region" description="Helical" evidence="11">
    <location>
        <begin position="7"/>
        <end position="28"/>
    </location>
</feature>
<evidence type="ECO:0000256" key="11">
    <source>
        <dbReference type="RuleBase" id="RU363032"/>
    </source>
</evidence>
<evidence type="ECO:0000313" key="14">
    <source>
        <dbReference type="Proteomes" id="UP000002710"/>
    </source>
</evidence>
<organism evidence="13 14">
    <name type="scientific">Oleidesulfovibrio alaskensis (strain ATCC BAA-1058 / DSM 17464 / G20)</name>
    <name type="common">Desulfovibrio alaskensis</name>
    <dbReference type="NCBI Taxonomy" id="207559"/>
    <lineage>
        <taxon>Bacteria</taxon>
        <taxon>Pseudomonadati</taxon>
        <taxon>Thermodesulfobacteriota</taxon>
        <taxon>Desulfovibrionia</taxon>
        <taxon>Desulfovibrionales</taxon>
        <taxon>Desulfovibrionaceae</taxon>
        <taxon>Oleidesulfovibrio</taxon>
    </lineage>
</organism>
<evidence type="ECO:0000313" key="13">
    <source>
        <dbReference type="EMBL" id="ABB40465.1"/>
    </source>
</evidence>
<dbReference type="GO" id="GO:0005886">
    <property type="term" value="C:plasma membrane"/>
    <property type="evidence" value="ECO:0007669"/>
    <property type="project" value="UniProtKB-SubCell"/>
</dbReference>
<evidence type="ECO:0000256" key="10">
    <source>
        <dbReference type="ARBA" id="ARBA00039580"/>
    </source>
</evidence>
<dbReference type="AlphaFoldDB" id="Q30V31"/>
<evidence type="ECO:0000256" key="3">
    <source>
        <dbReference type="ARBA" id="ARBA00022448"/>
    </source>
</evidence>
<evidence type="ECO:0000256" key="1">
    <source>
        <dbReference type="ARBA" id="ARBA00004429"/>
    </source>
</evidence>
<dbReference type="PANTHER" id="PTHR43848:SF5">
    <property type="entry name" value="SPERMIDINE_PUTRESCINE TRANSPORT SYSTEM PERMEASE PROTEIN POTC"/>
    <property type="match status" value="1"/>
</dbReference>
<dbReference type="InterPro" id="IPR035906">
    <property type="entry name" value="MetI-like_sf"/>
</dbReference>
<dbReference type="PROSITE" id="PS50928">
    <property type="entry name" value="ABC_TM1"/>
    <property type="match status" value="1"/>
</dbReference>
<dbReference type="Proteomes" id="UP000002710">
    <property type="component" value="Chromosome"/>
</dbReference>
<evidence type="ECO:0000256" key="8">
    <source>
        <dbReference type="ARBA" id="ARBA00023136"/>
    </source>
</evidence>
<feature type="transmembrane region" description="Helical" evidence="11">
    <location>
        <begin position="228"/>
        <end position="249"/>
    </location>
</feature>
<evidence type="ECO:0000259" key="12">
    <source>
        <dbReference type="PROSITE" id="PS50928"/>
    </source>
</evidence>
<feature type="transmembrane region" description="Helical" evidence="11">
    <location>
        <begin position="126"/>
        <end position="149"/>
    </location>
</feature>
<name>Q30V31_OLEA2</name>
<dbReference type="GO" id="GO:0055085">
    <property type="term" value="P:transmembrane transport"/>
    <property type="evidence" value="ECO:0007669"/>
    <property type="project" value="InterPro"/>
</dbReference>
<comment type="similarity">
    <text evidence="2">Belongs to the binding-protein-dependent transport system permease family. CysTW subfamily.</text>
</comment>
<dbReference type="RefSeq" id="WP_011369336.1">
    <property type="nucleotide sequence ID" value="NC_007519.1"/>
</dbReference>
<dbReference type="eggNOG" id="COG1177">
    <property type="taxonomic scope" value="Bacteria"/>
</dbReference>
<evidence type="ECO:0000256" key="5">
    <source>
        <dbReference type="ARBA" id="ARBA00022519"/>
    </source>
</evidence>
<keyword evidence="3 11" id="KW-0813">Transport</keyword>
<dbReference type="KEGG" id="dde:Dde_3672"/>
<evidence type="ECO:0000256" key="4">
    <source>
        <dbReference type="ARBA" id="ARBA00022475"/>
    </source>
</evidence>
<keyword evidence="6 11" id="KW-0812">Transmembrane</keyword>
<dbReference type="InterPro" id="IPR051789">
    <property type="entry name" value="Bact_Polyamine_Transport"/>
</dbReference>
<dbReference type="Pfam" id="PF00528">
    <property type="entry name" value="BPD_transp_1"/>
    <property type="match status" value="1"/>
</dbReference>
<evidence type="ECO:0000256" key="7">
    <source>
        <dbReference type="ARBA" id="ARBA00022989"/>
    </source>
</evidence>
<dbReference type="EMBL" id="CP000112">
    <property type="protein sequence ID" value="ABB40465.1"/>
    <property type="molecule type" value="Genomic_DNA"/>
</dbReference>
<keyword evidence="4" id="KW-1003">Cell membrane</keyword>
<feature type="transmembrane region" description="Helical" evidence="11">
    <location>
        <begin position="62"/>
        <end position="84"/>
    </location>
</feature>
<feature type="transmembrane region" description="Helical" evidence="11">
    <location>
        <begin position="96"/>
        <end position="120"/>
    </location>
</feature>
<keyword evidence="8 11" id="KW-0472">Membrane</keyword>
<evidence type="ECO:0000256" key="6">
    <source>
        <dbReference type="ARBA" id="ARBA00022692"/>
    </source>
</evidence>
<accession>Q30V31</accession>
<evidence type="ECO:0000256" key="9">
    <source>
        <dbReference type="ARBA" id="ARBA00037216"/>
    </source>
</evidence>
<feature type="domain" description="ABC transmembrane type-1" evidence="12">
    <location>
        <begin position="58"/>
        <end position="246"/>
    </location>
</feature>
<dbReference type="NCBIfam" id="NF007047">
    <property type="entry name" value="PRK09500.1"/>
    <property type="match status" value="1"/>
</dbReference>
<reference evidence="13 14" key="1">
    <citation type="journal article" date="2011" name="J. Bacteriol.">
        <title>Complete genome sequence and updated annotation of Desulfovibrio alaskensis G20.</title>
        <authorList>
            <person name="Hauser L.J."/>
            <person name="Land M.L."/>
            <person name="Brown S.D."/>
            <person name="Larimer F."/>
            <person name="Keller K.L."/>
            <person name="Rapp-Giles B.J."/>
            <person name="Price M.N."/>
            <person name="Lin M."/>
            <person name="Bruce D.C."/>
            <person name="Detter J.C."/>
            <person name="Tapia R."/>
            <person name="Han C.S."/>
            <person name="Goodwin L.A."/>
            <person name="Cheng J.F."/>
            <person name="Pitluck S."/>
            <person name="Copeland A."/>
            <person name="Lucas S."/>
            <person name="Nolan M."/>
            <person name="Lapidus A.L."/>
            <person name="Palumbo A.V."/>
            <person name="Wall J.D."/>
        </authorList>
    </citation>
    <scope>NUCLEOTIDE SEQUENCE [LARGE SCALE GENOMIC DNA]</scope>
    <source>
        <strain evidence="14">ATCC BAA 1058 / DSM 17464 / G20</strain>
    </source>
</reference>
<sequence>MKILRRTYMWAVYAFLYIPILVVIAYSVNNAKYTTDWKGFTWKWYQQLFSNQQLMDAAANSLMVATVAATCATVLGTLAALCIHRYRFTGRKVLHGLTYVLTVSPDIVMGISLLIFFIFFHIELGFGTLLAAHITLCLPFVTVTVLGRFSEFDEDVVAAAKDLGASEGQAFRHVILPLIMPAVMAGWLLSFTLSMDDVLISFFVTGPNFDILPLRIYSMVRLGVKPDINALSAVLFCLTIVLVLLAHTLSKARRRP</sequence>
<proteinExistence type="inferred from homology"/>
<keyword evidence="14" id="KW-1185">Reference proteome</keyword>
<comment type="function">
    <text evidence="9">Required for the activity of the bacterial periplasmic transport system of putrescine and spermidine.</text>
</comment>
<dbReference type="STRING" id="207559.Dde_3672"/>
<feature type="transmembrane region" description="Helical" evidence="11">
    <location>
        <begin position="170"/>
        <end position="189"/>
    </location>
</feature>